<dbReference type="SUPFAM" id="SSF47384">
    <property type="entry name" value="Homodimeric domain of signal transducing histidine kinase"/>
    <property type="match status" value="1"/>
</dbReference>
<evidence type="ECO:0000259" key="11">
    <source>
        <dbReference type="PROSITE" id="PS50112"/>
    </source>
</evidence>
<keyword evidence="4" id="KW-0808">Transferase</keyword>
<evidence type="ECO:0000259" key="10">
    <source>
        <dbReference type="PROSITE" id="PS50109"/>
    </source>
</evidence>
<dbReference type="SUPFAM" id="SSF55874">
    <property type="entry name" value="ATPase domain of HSP90 chaperone/DNA topoisomerase II/histidine kinase"/>
    <property type="match status" value="1"/>
</dbReference>
<dbReference type="InterPro" id="IPR000700">
    <property type="entry name" value="PAS-assoc_C"/>
</dbReference>
<dbReference type="InterPro" id="IPR000014">
    <property type="entry name" value="PAS"/>
</dbReference>
<dbReference type="InterPro" id="IPR003661">
    <property type="entry name" value="HisK_dim/P_dom"/>
</dbReference>
<dbReference type="CDD" id="cd00130">
    <property type="entry name" value="PAS"/>
    <property type="match status" value="3"/>
</dbReference>
<feature type="domain" description="PAC" evidence="12">
    <location>
        <begin position="535"/>
        <end position="586"/>
    </location>
</feature>
<protein>
    <recommendedName>
        <fullName evidence="2">histidine kinase</fullName>
        <ecNumber evidence="2">2.7.13.3</ecNumber>
    </recommendedName>
</protein>
<evidence type="ECO:0000256" key="9">
    <source>
        <dbReference type="SAM" id="Coils"/>
    </source>
</evidence>
<feature type="domain" description="Histidine kinase" evidence="10">
    <location>
        <begin position="627"/>
        <end position="900"/>
    </location>
</feature>
<keyword evidence="9" id="KW-0175">Coiled coil</keyword>
<keyword evidence="6 13" id="KW-0418">Kinase</keyword>
<dbReference type="InterPro" id="IPR036097">
    <property type="entry name" value="HisK_dim/P_sf"/>
</dbReference>
<dbReference type="InterPro" id="IPR013655">
    <property type="entry name" value="PAS_fold_3"/>
</dbReference>
<evidence type="ECO:0000256" key="5">
    <source>
        <dbReference type="ARBA" id="ARBA00022741"/>
    </source>
</evidence>
<dbReference type="PANTHER" id="PTHR43065:SF50">
    <property type="entry name" value="HISTIDINE KINASE"/>
    <property type="match status" value="1"/>
</dbReference>
<keyword evidence="3" id="KW-0597">Phosphoprotein</keyword>
<dbReference type="Gene3D" id="3.30.450.20">
    <property type="entry name" value="PAS domain"/>
    <property type="match status" value="4"/>
</dbReference>
<dbReference type="Pfam" id="PF08448">
    <property type="entry name" value="PAS_4"/>
    <property type="match status" value="1"/>
</dbReference>
<accession>A0A7C3ZLI6</accession>
<dbReference type="PROSITE" id="PS50113">
    <property type="entry name" value="PAC"/>
    <property type="match status" value="3"/>
</dbReference>
<feature type="domain" description="PAS" evidence="11">
    <location>
        <begin position="461"/>
        <end position="531"/>
    </location>
</feature>
<dbReference type="InterPro" id="IPR003594">
    <property type="entry name" value="HATPase_dom"/>
</dbReference>
<dbReference type="EMBL" id="DSPX01000149">
    <property type="protein sequence ID" value="HGG01845.1"/>
    <property type="molecule type" value="Genomic_DNA"/>
</dbReference>
<keyword evidence="5" id="KW-0547">Nucleotide-binding</keyword>
<feature type="domain" description="PAC" evidence="12">
    <location>
        <begin position="404"/>
        <end position="460"/>
    </location>
</feature>
<evidence type="ECO:0000256" key="7">
    <source>
        <dbReference type="ARBA" id="ARBA00022840"/>
    </source>
</evidence>
<dbReference type="Pfam" id="PF00989">
    <property type="entry name" value="PAS"/>
    <property type="match status" value="1"/>
</dbReference>
<evidence type="ECO:0000259" key="12">
    <source>
        <dbReference type="PROSITE" id="PS50113"/>
    </source>
</evidence>
<dbReference type="Pfam" id="PF08447">
    <property type="entry name" value="PAS_3"/>
    <property type="match status" value="2"/>
</dbReference>
<keyword evidence="7" id="KW-0067">ATP-binding</keyword>
<dbReference type="CDD" id="cd00082">
    <property type="entry name" value="HisKA"/>
    <property type="match status" value="1"/>
</dbReference>
<dbReference type="EC" id="2.7.13.3" evidence="2"/>
<reference evidence="13" key="1">
    <citation type="journal article" date="2020" name="mSystems">
        <title>Genome- and Community-Level Interaction Insights into Carbon Utilization and Element Cycling Functions of Hydrothermarchaeota in Hydrothermal Sediment.</title>
        <authorList>
            <person name="Zhou Z."/>
            <person name="Liu Y."/>
            <person name="Xu W."/>
            <person name="Pan J."/>
            <person name="Luo Z.H."/>
            <person name="Li M."/>
        </authorList>
    </citation>
    <scope>NUCLEOTIDE SEQUENCE [LARGE SCALE GENOMIC DNA]</scope>
    <source>
        <strain evidence="13">SpSt-374</strain>
    </source>
</reference>
<dbReference type="GO" id="GO:0000155">
    <property type="term" value="F:phosphorelay sensor kinase activity"/>
    <property type="evidence" value="ECO:0007669"/>
    <property type="project" value="InterPro"/>
</dbReference>
<evidence type="ECO:0000256" key="1">
    <source>
        <dbReference type="ARBA" id="ARBA00000085"/>
    </source>
</evidence>
<dbReference type="InterPro" id="IPR005467">
    <property type="entry name" value="His_kinase_dom"/>
</dbReference>
<feature type="domain" description="PAC" evidence="12">
    <location>
        <begin position="233"/>
        <end position="285"/>
    </location>
</feature>
<dbReference type="InterPro" id="IPR035965">
    <property type="entry name" value="PAS-like_dom_sf"/>
</dbReference>
<evidence type="ECO:0000256" key="2">
    <source>
        <dbReference type="ARBA" id="ARBA00012438"/>
    </source>
</evidence>
<dbReference type="InterPro" id="IPR013656">
    <property type="entry name" value="PAS_4"/>
</dbReference>
<keyword evidence="8" id="KW-0902">Two-component regulatory system</keyword>
<dbReference type="GO" id="GO:0005524">
    <property type="term" value="F:ATP binding"/>
    <property type="evidence" value="ECO:0007669"/>
    <property type="project" value="UniProtKB-KW"/>
</dbReference>
<proteinExistence type="predicted"/>
<evidence type="ECO:0000256" key="4">
    <source>
        <dbReference type="ARBA" id="ARBA00022679"/>
    </source>
</evidence>
<organism evidence="13">
    <name type="scientific">Planktothricoides sp. SpSt-374</name>
    <dbReference type="NCBI Taxonomy" id="2282167"/>
    <lineage>
        <taxon>Bacteria</taxon>
        <taxon>Bacillati</taxon>
        <taxon>Cyanobacteriota</taxon>
        <taxon>Cyanophyceae</taxon>
        <taxon>Oscillatoriophycideae</taxon>
        <taxon>Oscillatoriales</taxon>
        <taxon>Oscillatoriaceae</taxon>
        <taxon>Planktothricoides</taxon>
    </lineage>
</organism>
<comment type="catalytic activity">
    <reaction evidence="1">
        <text>ATP + protein L-histidine = ADP + protein N-phospho-L-histidine.</text>
        <dbReference type="EC" id="2.7.13.3"/>
    </reaction>
</comment>
<dbReference type="SMART" id="SM00091">
    <property type="entry name" value="PAS"/>
    <property type="match status" value="4"/>
</dbReference>
<gene>
    <name evidence="13" type="ORF">ENR15_14665</name>
</gene>
<dbReference type="AlphaFoldDB" id="A0A7C3ZLI6"/>
<feature type="domain" description="PAS" evidence="11">
    <location>
        <begin position="163"/>
        <end position="226"/>
    </location>
</feature>
<dbReference type="InterPro" id="IPR001610">
    <property type="entry name" value="PAC"/>
</dbReference>
<dbReference type="PANTHER" id="PTHR43065">
    <property type="entry name" value="SENSOR HISTIDINE KINASE"/>
    <property type="match status" value="1"/>
</dbReference>
<dbReference type="PROSITE" id="PS50109">
    <property type="entry name" value="HIS_KIN"/>
    <property type="match status" value="1"/>
</dbReference>
<comment type="caution">
    <text evidence="13">The sequence shown here is derived from an EMBL/GenBank/DDBJ whole genome shotgun (WGS) entry which is preliminary data.</text>
</comment>
<dbReference type="Gene3D" id="3.30.565.10">
    <property type="entry name" value="Histidine kinase-like ATPase, C-terminal domain"/>
    <property type="match status" value="1"/>
</dbReference>
<dbReference type="InterPro" id="IPR013767">
    <property type="entry name" value="PAS_fold"/>
</dbReference>
<feature type="coiled-coil region" evidence="9">
    <location>
        <begin position="269"/>
        <end position="296"/>
    </location>
</feature>
<evidence type="ECO:0000256" key="6">
    <source>
        <dbReference type="ARBA" id="ARBA00022777"/>
    </source>
</evidence>
<dbReference type="InterPro" id="IPR036890">
    <property type="entry name" value="HATPase_C_sf"/>
</dbReference>
<dbReference type="SMART" id="SM00387">
    <property type="entry name" value="HATPase_c"/>
    <property type="match status" value="1"/>
</dbReference>
<dbReference type="Gene3D" id="1.10.287.130">
    <property type="match status" value="1"/>
</dbReference>
<dbReference type="GO" id="GO:0006355">
    <property type="term" value="P:regulation of DNA-templated transcription"/>
    <property type="evidence" value="ECO:0007669"/>
    <property type="project" value="InterPro"/>
</dbReference>
<dbReference type="PRINTS" id="PR00344">
    <property type="entry name" value="BCTRLSENSOR"/>
</dbReference>
<feature type="coiled-coil region" evidence="9">
    <location>
        <begin position="577"/>
        <end position="618"/>
    </location>
</feature>
<evidence type="ECO:0000256" key="8">
    <source>
        <dbReference type="ARBA" id="ARBA00023012"/>
    </source>
</evidence>
<dbReference type="Pfam" id="PF02518">
    <property type="entry name" value="HATPase_c"/>
    <property type="match status" value="1"/>
</dbReference>
<dbReference type="InterPro" id="IPR004358">
    <property type="entry name" value="Sig_transdc_His_kin-like_C"/>
</dbReference>
<dbReference type="PROSITE" id="PS50112">
    <property type="entry name" value="PAS"/>
    <property type="match status" value="2"/>
</dbReference>
<dbReference type="SUPFAM" id="SSF55785">
    <property type="entry name" value="PYP-like sensor domain (PAS domain)"/>
    <property type="match status" value="4"/>
</dbReference>
<evidence type="ECO:0000256" key="3">
    <source>
        <dbReference type="ARBA" id="ARBA00022553"/>
    </source>
</evidence>
<evidence type="ECO:0000313" key="13">
    <source>
        <dbReference type="EMBL" id="HGG01845.1"/>
    </source>
</evidence>
<name>A0A7C3ZLI6_9CYAN</name>
<sequence length="901" mass="100954">MLHPSLKNKIKPHFQYPEASDAWFHISQDILGIASWDGKIQQLNPIWESTLGFTIAESRQFFQLVHPDDREFTLAKWQQLAAMTSGTVSFQNRYRRADGTYIRLSWTATSRRQLVYFTGRLTPDVLGTSHTGNYNWRPSCSTDNNTNGKDPIHTAKMLWEQAQIIDQIHDAVITTDLQGIVTSWNQGAVRLFGHSTFEILGQHLGLIYPEGFSHTSKFIRQQIIEPLQKLGSMEMEVQLRRKGGAKFWAHLSLTVLRDEAGLAVGTIGCFQDIEERKAAEEELKQANEELEARVVARTAALSATLGQLEEVVAQLHREINDRQRVEEHLRHSQEMLQLILDNIPQYIFWKDTNSVYQGCNRNFARIAGVSNPEDIIGKTDYDLPWKQEEAEGFRELDRRAMQADRAEYHILQSRLQANGKQAWMDVNKIPLHDGSGLVVGLLGTMEDVTARIKAAEALAKSEAKFRSLIQNSSDLITILEPDGIVRYASPSLEKITGFKPEDLIGKNALEIVHPKDSFLLTKGFENLVSNPSHLVNIELRCRQRDGSWCWLEVTCSNLLADPAVSGIVVNSRDITERKRAESVLRESAQALQEQAQQLEATLEELKQTQTQLIQTEKMSSLGLLVAGVAHEINNPVNFIHGNISHAKLYVQDLLKILHLYQEKYPDPGTEIAAVAEEMEMDFLMTDLPKLLNSMKLGSERIQDIVLSLRNFSRVDEGGMKEADIHQGIDDTVLILQHRLRDGGKSDSGKPRKFGIELIREYGNLPKVECNMGQLNQVFMNILANAIDALEEAACKDSEAMAPQPQIRICTEVRNAPTGDMEGGRGGAVVIRISDNGPGMPEEVIHRLFDPFFTTKPVGKGTGLGLAISYQIVVEKHKGSLGCVSEPGKGTEFAIAIPLRQN</sequence>
<dbReference type="NCBIfam" id="TIGR00229">
    <property type="entry name" value="sensory_box"/>
    <property type="match status" value="4"/>
</dbReference>
<dbReference type="SMART" id="SM00086">
    <property type="entry name" value="PAC"/>
    <property type="match status" value="3"/>
</dbReference>